<keyword evidence="2" id="KW-1185">Reference proteome</keyword>
<dbReference type="GeneID" id="36346453"/>
<dbReference type="CTD" id="36346453"/>
<dbReference type="EMBL" id="APAU02000260">
    <property type="protein sequence ID" value="EUB54410.1"/>
    <property type="molecule type" value="Genomic_DNA"/>
</dbReference>
<reference evidence="1 2" key="1">
    <citation type="journal article" date="2013" name="Nat. Genet.">
        <title>The genome of the hydatid tapeworm Echinococcus granulosus.</title>
        <authorList>
            <person name="Zheng H."/>
            <person name="Zhang W."/>
            <person name="Zhang L."/>
            <person name="Zhang Z."/>
            <person name="Li J."/>
            <person name="Lu G."/>
            <person name="Zhu Y."/>
            <person name="Wang Y."/>
            <person name="Huang Y."/>
            <person name="Liu J."/>
            <person name="Kang H."/>
            <person name="Chen J."/>
            <person name="Wang L."/>
            <person name="Chen A."/>
            <person name="Yu S."/>
            <person name="Gao Z."/>
            <person name="Jin L."/>
            <person name="Gu W."/>
            <person name="Wang Z."/>
            <person name="Zhao L."/>
            <person name="Shi B."/>
            <person name="Wen H."/>
            <person name="Lin R."/>
            <person name="Jones M.K."/>
            <person name="Brejova B."/>
            <person name="Vinar T."/>
            <person name="Zhao G."/>
            <person name="McManus D.P."/>
            <person name="Chen Z."/>
            <person name="Zhou Y."/>
            <person name="Wang S."/>
        </authorList>
    </citation>
    <scope>NUCLEOTIDE SEQUENCE [LARGE SCALE GENOMIC DNA]</scope>
</reference>
<comment type="caution">
    <text evidence="1">The sequence shown here is derived from an EMBL/GenBank/DDBJ whole genome shotgun (WGS) entry which is preliminary data.</text>
</comment>
<evidence type="ECO:0000313" key="2">
    <source>
        <dbReference type="Proteomes" id="UP000019149"/>
    </source>
</evidence>
<dbReference type="AlphaFoldDB" id="W6TZZ6"/>
<gene>
    <name evidence="1" type="ORF">EGR_10738</name>
</gene>
<organism evidence="1 2">
    <name type="scientific">Echinococcus granulosus</name>
    <name type="common">Hydatid tapeworm</name>
    <dbReference type="NCBI Taxonomy" id="6210"/>
    <lineage>
        <taxon>Eukaryota</taxon>
        <taxon>Metazoa</taxon>
        <taxon>Spiralia</taxon>
        <taxon>Lophotrochozoa</taxon>
        <taxon>Platyhelminthes</taxon>
        <taxon>Cestoda</taxon>
        <taxon>Eucestoda</taxon>
        <taxon>Cyclophyllidea</taxon>
        <taxon>Taeniidae</taxon>
        <taxon>Echinococcus</taxon>
        <taxon>Echinococcus granulosus group</taxon>
    </lineage>
</organism>
<sequence length="69" mass="7581">MRQACIRYLITMPVIKAVVECFLGSFTKMSGFLEGLQNKFDFFGKGEGVFNEFCEINARSCGLKGSTGG</sequence>
<protein>
    <submittedName>
        <fullName evidence="1">Uncharacterized protein</fullName>
    </submittedName>
</protein>
<accession>W6TZZ6</accession>
<proteinExistence type="predicted"/>
<dbReference type="RefSeq" id="XP_024345606.1">
    <property type="nucleotide sequence ID" value="XM_024499987.1"/>
</dbReference>
<name>W6TZZ6_ECHGR</name>
<evidence type="ECO:0000313" key="1">
    <source>
        <dbReference type="EMBL" id="EUB54410.1"/>
    </source>
</evidence>
<dbReference type="KEGG" id="egl:EGR_10738"/>
<dbReference type="Proteomes" id="UP000019149">
    <property type="component" value="Unassembled WGS sequence"/>
</dbReference>